<reference evidence="2 3" key="1">
    <citation type="journal article" date="2016" name="Nat. Commun.">
        <title>Thousands of microbial genomes shed light on interconnected biogeochemical processes in an aquifer system.</title>
        <authorList>
            <person name="Anantharaman K."/>
            <person name="Brown C.T."/>
            <person name="Hug L.A."/>
            <person name="Sharon I."/>
            <person name="Castelle C.J."/>
            <person name="Probst A.J."/>
            <person name="Thomas B.C."/>
            <person name="Singh A."/>
            <person name="Wilkins M.J."/>
            <person name="Karaoz U."/>
            <person name="Brodie E.L."/>
            <person name="Williams K.H."/>
            <person name="Hubbard S.S."/>
            <person name="Banfield J.F."/>
        </authorList>
    </citation>
    <scope>NUCLEOTIDE SEQUENCE [LARGE SCALE GENOMIC DNA]</scope>
</reference>
<evidence type="ECO:0000313" key="3">
    <source>
        <dbReference type="Proteomes" id="UP000178042"/>
    </source>
</evidence>
<feature type="transmembrane region" description="Helical" evidence="1">
    <location>
        <begin position="113"/>
        <end position="135"/>
    </location>
</feature>
<evidence type="ECO:0000313" key="2">
    <source>
        <dbReference type="EMBL" id="OGG61027.1"/>
    </source>
</evidence>
<feature type="transmembrane region" description="Helical" evidence="1">
    <location>
        <begin position="85"/>
        <end position="106"/>
    </location>
</feature>
<proteinExistence type="predicted"/>
<keyword evidence="1" id="KW-0472">Membrane</keyword>
<accession>A0A1F6DI80</accession>
<feature type="transmembrane region" description="Helical" evidence="1">
    <location>
        <begin position="6"/>
        <end position="25"/>
    </location>
</feature>
<evidence type="ECO:0008006" key="4">
    <source>
        <dbReference type="Google" id="ProtNLM"/>
    </source>
</evidence>
<organism evidence="2 3">
    <name type="scientific">Candidatus Kaiserbacteria bacterium RIFCSPHIGHO2_02_FULL_49_16</name>
    <dbReference type="NCBI Taxonomy" id="1798490"/>
    <lineage>
        <taxon>Bacteria</taxon>
        <taxon>Candidatus Kaiseribacteriota</taxon>
    </lineage>
</organism>
<dbReference type="Proteomes" id="UP000178042">
    <property type="component" value="Unassembled WGS sequence"/>
</dbReference>
<evidence type="ECO:0000256" key="1">
    <source>
        <dbReference type="SAM" id="Phobius"/>
    </source>
</evidence>
<dbReference type="InterPro" id="IPR013879">
    <property type="entry name" value="DUF1761"/>
</dbReference>
<dbReference type="Pfam" id="PF08570">
    <property type="entry name" value="DUF1761"/>
    <property type="match status" value="1"/>
</dbReference>
<keyword evidence="1" id="KW-0812">Transmembrane</keyword>
<comment type="caution">
    <text evidence="2">The sequence shown here is derived from an EMBL/GenBank/DDBJ whole genome shotgun (WGS) entry which is preliminary data.</text>
</comment>
<sequence length="136" mass="15053">MLLSNVLQILFAGIVSAGIGFIWYHPRVFGSVWMRLSEITPETAERGKKKMRVNAALALLASMLAAYVLSTFLSKLGTYDVRGAIQLGFYAWAGFVVPALSGIVLWEQKPVSLFLINAGYWLVSFVSMSIVLLYMI</sequence>
<gene>
    <name evidence="2" type="ORF">A3C86_04185</name>
</gene>
<name>A0A1F6DI80_9BACT</name>
<feature type="transmembrane region" description="Helical" evidence="1">
    <location>
        <begin position="55"/>
        <end position="73"/>
    </location>
</feature>
<protein>
    <recommendedName>
        <fullName evidence="4">DUF1761 domain-containing protein</fullName>
    </recommendedName>
</protein>
<dbReference type="AlphaFoldDB" id="A0A1F6DI80"/>
<dbReference type="EMBL" id="MFLD01000001">
    <property type="protein sequence ID" value="OGG61027.1"/>
    <property type="molecule type" value="Genomic_DNA"/>
</dbReference>
<keyword evidence="1" id="KW-1133">Transmembrane helix</keyword>